<dbReference type="Proteomes" id="UP000595437">
    <property type="component" value="Chromosome 4"/>
</dbReference>
<reference evidence="2" key="1">
    <citation type="submission" date="2021-01" db="EMBL/GenBank/DDBJ databases">
        <title>Caligus Genome Assembly.</title>
        <authorList>
            <person name="Gallardo-Escarate C."/>
        </authorList>
    </citation>
    <scope>NUCLEOTIDE SEQUENCE [LARGE SCALE GENOMIC DNA]</scope>
</reference>
<evidence type="ECO:0000313" key="2">
    <source>
        <dbReference type="Proteomes" id="UP000595437"/>
    </source>
</evidence>
<dbReference type="AlphaFoldDB" id="A0A7T8KDD3"/>
<accession>A0A7T8KDD3</accession>
<protein>
    <submittedName>
        <fullName evidence="1">Inositol polyphosphate1phosphatase</fullName>
    </submittedName>
</protein>
<evidence type="ECO:0000313" key="1">
    <source>
        <dbReference type="EMBL" id="QQP53835.1"/>
    </source>
</evidence>
<gene>
    <name evidence="1" type="ORF">FKW44_006455</name>
</gene>
<proteinExistence type="predicted"/>
<dbReference type="Gene3D" id="3.40.190.80">
    <property type="match status" value="1"/>
</dbReference>
<keyword evidence="2" id="KW-1185">Reference proteome</keyword>
<dbReference type="EMBL" id="CP045893">
    <property type="protein sequence ID" value="QQP53835.1"/>
    <property type="molecule type" value="Genomic_DNA"/>
</dbReference>
<name>A0A7T8KDD3_CALRO</name>
<organism evidence="1 2">
    <name type="scientific">Caligus rogercresseyi</name>
    <name type="common">Sea louse</name>
    <dbReference type="NCBI Taxonomy" id="217165"/>
    <lineage>
        <taxon>Eukaryota</taxon>
        <taxon>Metazoa</taxon>
        <taxon>Ecdysozoa</taxon>
        <taxon>Arthropoda</taxon>
        <taxon>Crustacea</taxon>
        <taxon>Multicrustacea</taxon>
        <taxon>Hexanauplia</taxon>
        <taxon>Copepoda</taxon>
        <taxon>Siphonostomatoida</taxon>
        <taxon>Caligidae</taxon>
        <taxon>Caligus</taxon>
    </lineage>
</organism>
<sequence>MGHLRGQGILSSLGGGIVEFLGDGDLNNVEEVAEVEGPAKWRNANGIIAYRDKAALHDLQLAIHEFLSNQNPQNP</sequence>